<evidence type="ECO:0000313" key="3">
    <source>
        <dbReference type="EMBL" id="BDI06424.1"/>
    </source>
</evidence>
<organism evidence="3 4">
    <name type="scientific">Sphaerotilus microaerophilus</name>
    <dbReference type="NCBI Taxonomy" id="2914710"/>
    <lineage>
        <taxon>Bacteria</taxon>
        <taxon>Pseudomonadati</taxon>
        <taxon>Pseudomonadota</taxon>
        <taxon>Betaproteobacteria</taxon>
        <taxon>Burkholderiales</taxon>
        <taxon>Sphaerotilaceae</taxon>
        <taxon>Sphaerotilus</taxon>
    </lineage>
</organism>
<name>A0ABN6PQT3_9BURK</name>
<feature type="transmembrane region" description="Helical" evidence="1">
    <location>
        <begin position="71"/>
        <end position="91"/>
    </location>
</feature>
<evidence type="ECO:0000256" key="1">
    <source>
        <dbReference type="SAM" id="Phobius"/>
    </source>
</evidence>
<dbReference type="Pfam" id="PF14358">
    <property type="entry name" value="DUF4405"/>
    <property type="match status" value="1"/>
</dbReference>
<reference evidence="3" key="1">
    <citation type="submission" date="2022-04" db="EMBL/GenBank/DDBJ databases">
        <title>Whole genome sequence of Sphaerotilus sp. FB-5.</title>
        <authorList>
            <person name="Takeda M."/>
            <person name="Narihara S."/>
            <person name="Akimoto M."/>
            <person name="Akimoto R."/>
            <person name="Nishiyashiki S."/>
            <person name="Murakami T."/>
        </authorList>
    </citation>
    <scope>NUCLEOTIDE SEQUENCE</scope>
    <source>
        <strain evidence="3">FB-5</strain>
    </source>
</reference>
<dbReference type="Proteomes" id="UP001057498">
    <property type="component" value="Chromosome"/>
</dbReference>
<proteinExistence type="predicted"/>
<feature type="transmembrane region" description="Helical" evidence="1">
    <location>
        <begin position="7"/>
        <end position="29"/>
    </location>
</feature>
<keyword evidence="1" id="KW-1133">Transmembrane helix</keyword>
<keyword evidence="4" id="KW-1185">Reference proteome</keyword>
<evidence type="ECO:0000313" key="4">
    <source>
        <dbReference type="Proteomes" id="UP001057498"/>
    </source>
</evidence>
<dbReference type="RefSeq" id="WP_251969695.1">
    <property type="nucleotide sequence ID" value="NZ_AP025730.1"/>
</dbReference>
<sequence length="180" mass="19310">MNVNREWVTPITMGAFALMAVTGVLMFFGLRPGLIVPAHEWLSWAFLIGVVGHVTANFLGFKRHLNSRRALMIVGGFVAVLVLAMAAAKFIPKKAEKEPGWATPVRALATAPLPVLAQVARVSNDELKSRIQAAGVTAPVSDTTTVADLAGADYEQQKNLLRKVLGSQQAASGDKEEHKP</sequence>
<keyword evidence="1" id="KW-0472">Membrane</keyword>
<protein>
    <recommendedName>
        <fullName evidence="2">Flavinylation-associated cytochrome domain-containing protein</fullName>
    </recommendedName>
</protein>
<gene>
    <name evidence="3" type="ORF">CATMQ487_33940</name>
</gene>
<accession>A0ABN6PQT3</accession>
<feature type="transmembrane region" description="Helical" evidence="1">
    <location>
        <begin position="41"/>
        <end position="59"/>
    </location>
</feature>
<evidence type="ECO:0000259" key="2">
    <source>
        <dbReference type="Pfam" id="PF14358"/>
    </source>
</evidence>
<dbReference type="EMBL" id="AP025730">
    <property type="protein sequence ID" value="BDI06424.1"/>
    <property type="molecule type" value="Genomic_DNA"/>
</dbReference>
<feature type="domain" description="Flavinylation-associated cytochrome" evidence="2">
    <location>
        <begin position="7"/>
        <end position="57"/>
    </location>
</feature>
<keyword evidence="1" id="KW-0812">Transmembrane</keyword>
<dbReference type="InterPro" id="IPR025517">
    <property type="entry name" value="DUF4405"/>
</dbReference>